<dbReference type="NCBIfam" id="TIGR00797">
    <property type="entry name" value="matE"/>
    <property type="match status" value="1"/>
</dbReference>
<dbReference type="Proteomes" id="UP001177744">
    <property type="component" value="Unassembled WGS sequence"/>
</dbReference>
<feature type="transmembrane region" description="Helical" evidence="6">
    <location>
        <begin position="320"/>
        <end position="338"/>
    </location>
</feature>
<feature type="transmembrane region" description="Helical" evidence="6">
    <location>
        <begin position="239"/>
        <end position="258"/>
    </location>
</feature>
<feature type="transmembrane region" description="Helical" evidence="6">
    <location>
        <begin position="108"/>
        <end position="130"/>
    </location>
</feature>
<dbReference type="GO" id="GO:0015297">
    <property type="term" value="F:antiporter activity"/>
    <property type="evidence" value="ECO:0007669"/>
    <property type="project" value="InterPro"/>
</dbReference>
<dbReference type="GO" id="GO:0042910">
    <property type="term" value="F:xenobiotic transmembrane transporter activity"/>
    <property type="evidence" value="ECO:0007669"/>
    <property type="project" value="InterPro"/>
</dbReference>
<feature type="transmembrane region" description="Helical" evidence="6">
    <location>
        <begin position="419"/>
        <end position="438"/>
    </location>
</feature>
<dbReference type="CDD" id="cd13132">
    <property type="entry name" value="MATE_eukaryotic"/>
    <property type="match status" value="1"/>
</dbReference>
<feature type="transmembrane region" description="Helical" evidence="6">
    <location>
        <begin position="198"/>
        <end position="218"/>
    </location>
</feature>
<accession>A0AA40HIB1</accession>
<dbReference type="InterPro" id="IPR002528">
    <property type="entry name" value="MATE_fam"/>
</dbReference>
<feature type="transmembrane region" description="Helical" evidence="6">
    <location>
        <begin position="150"/>
        <end position="166"/>
    </location>
</feature>
<evidence type="ECO:0000256" key="6">
    <source>
        <dbReference type="RuleBase" id="RU004914"/>
    </source>
</evidence>
<keyword evidence="3 6" id="KW-0812">Transmembrane</keyword>
<reference evidence="7" key="1">
    <citation type="submission" date="2023-06" db="EMBL/GenBank/DDBJ databases">
        <title>Reference genome for the Northern bat (Eptesicus nilssonii), a most northern bat species.</title>
        <authorList>
            <person name="Laine V.N."/>
            <person name="Pulliainen A.T."/>
            <person name="Lilley T.M."/>
        </authorList>
    </citation>
    <scope>NUCLEOTIDE SEQUENCE</scope>
    <source>
        <strain evidence="7">BLF_Eptnil</strain>
        <tissue evidence="7">Kidney</tissue>
    </source>
</reference>
<comment type="caution">
    <text evidence="7">The sequence shown here is derived from an EMBL/GenBank/DDBJ whole genome shotgun (WGS) entry which is preliminary data.</text>
</comment>
<protein>
    <recommendedName>
        <fullName evidence="6">Multidrug and toxin extrusion protein</fullName>
    </recommendedName>
</protein>
<evidence type="ECO:0000256" key="5">
    <source>
        <dbReference type="ARBA" id="ARBA00023136"/>
    </source>
</evidence>
<evidence type="ECO:0000256" key="3">
    <source>
        <dbReference type="ARBA" id="ARBA00022692"/>
    </source>
</evidence>
<keyword evidence="5 6" id="KW-0472">Membrane</keyword>
<dbReference type="GO" id="GO:0016020">
    <property type="term" value="C:membrane"/>
    <property type="evidence" value="ECO:0007669"/>
    <property type="project" value="UniProtKB-SubCell"/>
</dbReference>
<evidence type="ECO:0000256" key="4">
    <source>
        <dbReference type="ARBA" id="ARBA00022989"/>
    </source>
</evidence>
<sequence>MDSLQDAVPRGRGGCCPAPCKLVPVGFRAEAWRLLVLSGPLFLFQLLSFMIYVVSSVFCGHLGTVELSSVTLSVAFVNVCGVSVGLGFSSACDTLMSQSFGSPNKKHVGVILQRGALILLLCCLPCWALFLNTQHLLLLLRQDPAVARLTHEYVLIFMPALPGIVWPQVLSGLVGNCINALANYVLVLMLSLGVRGSAYANTLSQFVQTVFLLLYIVLRKLHLETWAGWSVQCLQDWGPFFSLALPSMLMICIEWWAYEIGSFLMGLLSIVDLSAQAIIYEVSTVTYMIPMGLSISVCVRVGTSLGAADTVQAQRSAASGVLCTVGTSLVIGALLSLLKNDLGSVFTHDEEVIALVDKVMPVYIVCHLFEAILCLRRSPQRHRPAGLRGRGERHRLLVIGLPLGIVLAFVVRMRTMGLWLGLLACGVLATAALAAYTARMDWARAAAEVSVSPGPGHARLASQVKRLPADRPRAQVRGPQGPAARCWTGAQTAGKYAGLRRQGTEHPASGAPRARPEEAAVSAVATGTCPGVSLTKFSSPGCHADLFRTPDAALAPPAPPGGLSGKQLALRRGAALGAASATLTVGLVVSLLASRR</sequence>
<feature type="transmembrane region" description="Helical" evidence="6">
    <location>
        <begin position="74"/>
        <end position="96"/>
    </location>
</feature>
<feature type="transmembrane region" description="Helical" evidence="6">
    <location>
        <begin position="573"/>
        <end position="593"/>
    </location>
</feature>
<comment type="subcellular location">
    <subcellularLocation>
        <location evidence="1">Membrane</location>
        <topology evidence="1">Multi-pass membrane protein</topology>
    </subcellularLocation>
</comment>
<feature type="transmembrane region" description="Helical" evidence="6">
    <location>
        <begin position="278"/>
        <end position="299"/>
    </location>
</feature>
<evidence type="ECO:0000256" key="2">
    <source>
        <dbReference type="ARBA" id="ARBA00010199"/>
    </source>
</evidence>
<feature type="transmembrane region" description="Helical" evidence="6">
    <location>
        <begin position="396"/>
        <end position="413"/>
    </location>
</feature>
<dbReference type="InterPro" id="IPR045069">
    <property type="entry name" value="MATE_euk"/>
</dbReference>
<gene>
    <name evidence="7" type="ORF">QTO34_009695</name>
</gene>
<dbReference type="AlphaFoldDB" id="A0AA40HIB1"/>
<feature type="transmembrane region" description="Helical" evidence="6">
    <location>
        <begin position="34"/>
        <end position="54"/>
    </location>
</feature>
<dbReference type="EMBL" id="JAULJE010000020">
    <property type="protein sequence ID" value="KAK1331721.1"/>
    <property type="molecule type" value="Genomic_DNA"/>
</dbReference>
<organism evidence="7 8">
    <name type="scientific">Cnephaeus nilssonii</name>
    <name type="common">Northern bat</name>
    <name type="synonym">Eptesicus nilssonii</name>
    <dbReference type="NCBI Taxonomy" id="3371016"/>
    <lineage>
        <taxon>Eukaryota</taxon>
        <taxon>Metazoa</taxon>
        <taxon>Chordata</taxon>
        <taxon>Craniata</taxon>
        <taxon>Vertebrata</taxon>
        <taxon>Euteleostomi</taxon>
        <taxon>Mammalia</taxon>
        <taxon>Eutheria</taxon>
        <taxon>Laurasiatheria</taxon>
        <taxon>Chiroptera</taxon>
        <taxon>Yangochiroptera</taxon>
        <taxon>Vespertilionidae</taxon>
        <taxon>Cnephaeus</taxon>
    </lineage>
</organism>
<evidence type="ECO:0000313" key="7">
    <source>
        <dbReference type="EMBL" id="KAK1331721.1"/>
    </source>
</evidence>
<keyword evidence="8" id="KW-1185">Reference proteome</keyword>
<dbReference type="GO" id="GO:1990961">
    <property type="term" value="P:xenobiotic detoxification by transmembrane export across the plasma membrane"/>
    <property type="evidence" value="ECO:0007669"/>
    <property type="project" value="InterPro"/>
</dbReference>
<name>A0AA40HIB1_CNENI</name>
<dbReference type="Pfam" id="PF01554">
    <property type="entry name" value="MatE"/>
    <property type="match status" value="2"/>
</dbReference>
<proteinExistence type="inferred from homology"/>
<evidence type="ECO:0000313" key="8">
    <source>
        <dbReference type="Proteomes" id="UP001177744"/>
    </source>
</evidence>
<evidence type="ECO:0000256" key="1">
    <source>
        <dbReference type="ARBA" id="ARBA00004141"/>
    </source>
</evidence>
<feature type="transmembrane region" description="Helical" evidence="6">
    <location>
        <begin position="358"/>
        <end position="375"/>
    </location>
</feature>
<keyword evidence="4 6" id="KW-1133">Transmembrane helix</keyword>
<dbReference type="PANTHER" id="PTHR11206">
    <property type="entry name" value="MULTIDRUG RESISTANCE PROTEIN"/>
    <property type="match status" value="1"/>
</dbReference>
<comment type="similarity">
    <text evidence="2 6">Belongs to the multi antimicrobial extrusion (MATE) (TC 2.A.66.1) family.</text>
</comment>